<evidence type="ECO:0000256" key="1">
    <source>
        <dbReference type="ARBA" id="ARBA00004571"/>
    </source>
</evidence>
<dbReference type="SUPFAM" id="SSF49464">
    <property type="entry name" value="Carboxypeptidase regulatory domain-like"/>
    <property type="match status" value="1"/>
</dbReference>
<dbReference type="PROSITE" id="PS52016">
    <property type="entry name" value="TONB_DEPENDENT_REC_3"/>
    <property type="match status" value="1"/>
</dbReference>
<dbReference type="InterPro" id="IPR012910">
    <property type="entry name" value="Plug_dom"/>
</dbReference>
<dbReference type="Gene3D" id="2.170.130.10">
    <property type="entry name" value="TonB-dependent receptor, plug domain"/>
    <property type="match status" value="1"/>
</dbReference>
<keyword evidence="2 8" id="KW-0813">Transport</keyword>
<dbReference type="PANTHER" id="PTHR30069">
    <property type="entry name" value="TONB-DEPENDENT OUTER MEMBRANE RECEPTOR"/>
    <property type="match status" value="1"/>
</dbReference>
<dbReference type="InterPro" id="IPR039426">
    <property type="entry name" value="TonB-dep_rcpt-like"/>
</dbReference>
<evidence type="ECO:0000256" key="4">
    <source>
        <dbReference type="ARBA" id="ARBA00022692"/>
    </source>
</evidence>
<proteinExistence type="inferred from homology"/>
<dbReference type="RefSeq" id="WP_115373460.1">
    <property type="nucleotide sequence ID" value="NZ_QASA01000001.1"/>
</dbReference>
<dbReference type="GO" id="GO:0044718">
    <property type="term" value="P:siderophore transmembrane transport"/>
    <property type="evidence" value="ECO:0007669"/>
    <property type="project" value="TreeGrafter"/>
</dbReference>
<keyword evidence="4 8" id="KW-0812">Transmembrane</keyword>
<sequence length="724" mass="80674">MKKIMLFIIALVSTLVANGQNTLTAYIKDAENQSPLVGATALLNNSPIGTTADATGQVVIKNIPNGSQTFRFSFVGYQEQVAHITFPRTTAEPIIILLEASGSELEAVEITSTRSTRTIQDIPTRVEFMAGEELEEKGNMKPGDIRMILSESTGIQTQQTSATSANASIRIQGLDGRYTQILKDGFPLYAGYSGGLGLLQTPPLDLKQVEIIKGSASTLYGGGAIAGLVNLISKTPPEKPELRFLFNGTSAGGLDLNGFYGRRFKKTGLTIYGARNSNAAYDPSGTDLSAIPQFSRYTFNPRLFFYPTQKTQLNLGINTVFENRLGGDMHYIKGEQPNNHSYFEQNKTQRLSTQFAGSYHFNNCSQINLKNSVSYFNRTLTLPQYAFAGAQVSTFSEATYSRQGEQADWVTGVNLWTEQFREKQLPATPLRNYNQTTAGAFVQSSIKATDWLHLETGLRSDYVADYGFAFLPRISALFKIKPNLTSRLGGGLGYKAPTIFTEESERLQYQGVLPISPDNNKLERSYGGNLDFTYRATLANDAISFNINHLFFYTFLKNPLTLVPSANKLYQLQNRLGHLDTEGTETNIKIGYEGFNLFLGYTFTDTKIHEGEVKTINPLTPKHRINAVLLYEVAEKWKLGLESYYFSRQKLSDNTTGKSYVISGFMAEKRWEQFSVYVNFENFLDVRQTRFDSIYTGSITNPAFRDIYAPLDGFMVNGGLKLRL</sequence>
<comment type="similarity">
    <text evidence="8">Belongs to the TonB-dependent receptor family.</text>
</comment>
<name>A0A369QIQ0_9BACT</name>
<dbReference type="Gene3D" id="2.60.40.1120">
    <property type="entry name" value="Carboxypeptidase-like, regulatory domain"/>
    <property type="match status" value="1"/>
</dbReference>
<dbReference type="InterPro" id="IPR037066">
    <property type="entry name" value="Plug_dom_sf"/>
</dbReference>
<dbReference type="SUPFAM" id="SSF56935">
    <property type="entry name" value="Porins"/>
    <property type="match status" value="1"/>
</dbReference>
<evidence type="ECO:0000256" key="8">
    <source>
        <dbReference type="PROSITE-ProRule" id="PRU01360"/>
    </source>
</evidence>
<evidence type="ECO:0000256" key="3">
    <source>
        <dbReference type="ARBA" id="ARBA00022452"/>
    </source>
</evidence>
<comment type="caution">
    <text evidence="11">The sequence shown here is derived from an EMBL/GenBank/DDBJ whole genome shotgun (WGS) entry which is preliminary data.</text>
</comment>
<feature type="chain" id="PRO_5017074924" evidence="9">
    <location>
        <begin position="20"/>
        <end position="724"/>
    </location>
</feature>
<dbReference type="Gene3D" id="2.40.170.20">
    <property type="entry name" value="TonB-dependent receptor, beta-barrel domain"/>
    <property type="match status" value="1"/>
</dbReference>
<dbReference type="GO" id="GO:0015344">
    <property type="term" value="F:siderophore uptake transmembrane transporter activity"/>
    <property type="evidence" value="ECO:0007669"/>
    <property type="project" value="TreeGrafter"/>
</dbReference>
<dbReference type="PANTHER" id="PTHR30069:SF29">
    <property type="entry name" value="HEMOGLOBIN AND HEMOGLOBIN-HAPTOGLOBIN-BINDING PROTEIN 1-RELATED"/>
    <property type="match status" value="1"/>
</dbReference>
<keyword evidence="5 9" id="KW-0732">Signal</keyword>
<keyword evidence="3 8" id="KW-1134">Transmembrane beta strand</keyword>
<evidence type="ECO:0000259" key="10">
    <source>
        <dbReference type="Pfam" id="PF07715"/>
    </source>
</evidence>
<dbReference type="Pfam" id="PF13715">
    <property type="entry name" value="CarbopepD_reg_2"/>
    <property type="match status" value="1"/>
</dbReference>
<dbReference type="EMBL" id="QASA01000001">
    <property type="protein sequence ID" value="RDC64282.1"/>
    <property type="molecule type" value="Genomic_DNA"/>
</dbReference>
<keyword evidence="6 8" id="KW-0472">Membrane</keyword>
<dbReference type="InterPro" id="IPR008969">
    <property type="entry name" value="CarboxyPept-like_regulatory"/>
</dbReference>
<keyword evidence="7 8" id="KW-0998">Cell outer membrane</keyword>
<evidence type="ECO:0000256" key="7">
    <source>
        <dbReference type="ARBA" id="ARBA00023237"/>
    </source>
</evidence>
<accession>A0A369QIQ0</accession>
<evidence type="ECO:0000313" key="12">
    <source>
        <dbReference type="Proteomes" id="UP000253919"/>
    </source>
</evidence>
<evidence type="ECO:0000313" key="11">
    <source>
        <dbReference type="EMBL" id="RDC64282.1"/>
    </source>
</evidence>
<protein>
    <submittedName>
        <fullName evidence="11">Vitamin B12 transporter BtuB</fullName>
    </submittedName>
</protein>
<dbReference type="InterPro" id="IPR036942">
    <property type="entry name" value="Beta-barrel_TonB_sf"/>
</dbReference>
<feature type="signal peptide" evidence="9">
    <location>
        <begin position="1"/>
        <end position="19"/>
    </location>
</feature>
<evidence type="ECO:0000256" key="5">
    <source>
        <dbReference type="ARBA" id="ARBA00022729"/>
    </source>
</evidence>
<organism evidence="11 12">
    <name type="scientific">Adhaeribacter pallidiroseus</name>
    <dbReference type="NCBI Taxonomy" id="2072847"/>
    <lineage>
        <taxon>Bacteria</taxon>
        <taxon>Pseudomonadati</taxon>
        <taxon>Bacteroidota</taxon>
        <taxon>Cytophagia</taxon>
        <taxon>Cytophagales</taxon>
        <taxon>Hymenobacteraceae</taxon>
        <taxon>Adhaeribacter</taxon>
    </lineage>
</organism>
<evidence type="ECO:0000256" key="9">
    <source>
        <dbReference type="SAM" id="SignalP"/>
    </source>
</evidence>
<evidence type="ECO:0000256" key="6">
    <source>
        <dbReference type="ARBA" id="ARBA00023136"/>
    </source>
</evidence>
<evidence type="ECO:0000256" key="2">
    <source>
        <dbReference type="ARBA" id="ARBA00022448"/>
    </source>
</evidence>
<keyword evidence="12" id="KW-1185">Reference proteome</keyword>
<dbReference type="Pfam" id="PF07715">
    <property type="entry name" value="Plug"/>
    <property type="match status" value="1"/>
</dbReference>
<gene>
    <name evidence="11" type="ORF">AHMF7616_02895</name>
</gene>
<dbReference type="GO" id="GO:0009279">
    <property type="term" value="C:cell outer membrane"/>
    <property type="evidence" value="ECO:0007669"/>
    <property type="project" value="UniProtKB-SubCell"/>
</dbReference>
<feature type="domain" description="TonB-dependent receptor plug" evidence="10">
    <location>
        <begin position="119"/>
        <end position="227"/>
    </location>
</feature>
<reference evidence="11 12" key="1">
    <citation type="submission" date="2018-04" db="EMBL/GenBank/DDBJ databases">
        <title>Adhaeribacter sp. HMF7616 genome sequencing and assembly.</title>
        <authorList>
            <person name="Kang H."/>
            <person name="Kang J."/>
            <person name="Cha I."/>
            <person name="Kim H."/>
            <person name="Joh K."/>
        </authorList>
    </citation>
    <scope>NUCLEOTIDE SEQUENCE [LARGE SCALE GENOMIC DNA]</scope>
    <source>
        <strain evidence="11 12">HMF7616</strain>
    </source>
</reference>
<dbReference type="Proteomes" id="UP000253919">
    <property type="component" value="Unassembled WGS sequence"/>
</dbReference>
<dbReference type="AlphaFoldDB" id="A0A369QIQ0"/>
<dbReference type="OrthoDB" id="1109239at2"/>
<comment type="subcellular location">
    <subcellularLocation>
        <location evidence="1 8">Cell outer membrane</location>
        <topology evidence="1 8">Multi-pass membrane protein</topology>
    </subcellularLocation>
</comment>